<keyword evidence="3" id="KW-1185">Reference proteome</keyword>
<evidence type="ECO:0000256" key="1">
    <source>
        <dbReference type="SAM" id="SignalP"/>
    </source>
</evidence>
<gene>
    <name evidence="2" type="ORF">Sya03_19820</name>
</gene>
<protein>
    <submittedName>
        <fullName evidence="2">Uncharacterized protein</fullName>
    </submittedName>
</protein>
<organism evidence="2 3">
    <name type="scientific">Spirilliplanes yamanashiensis</name>
    <dbReference type="NCBI Taxonomy" id="42233"/>
    <lineage>
        <taxon>Bacteria</taxon>
        <taxon>Bacillati</taxon>
        <taxon>Actinomycetota</taxon>
        <taxon>Actinomycetes</taxon>
        <taxon>Micromonosporales</taxon>
        <taxon>Micromonosporaceae</taxon>
        <taxon>Spirilliplanes</taxon>
    </lineage>
</organism>
<dbReference type="EMBL" id="BOOY01000013">
    <property type="protein sequence ID" value="GIJ02630.1"/>
    <property type="molecule type" value="Genomic_DNA"/>
</dbReference>
<comment type="caution">
    <text evidence="2">The sequence shown here is derived from an EMBL/GenBank/DDBJ whole genome shotgun (WGS) entry which is preliminary data.</text>
</comment>
<evidence type="ECO:0000313" key="3">
    <source>
        <dbReference type="Proteomes" id="UP000652013"/>
    </source>
</evidence>
<reference evidence="2" key="1">
    <citation type="submission" date="2021-01" db="EMBL/GenBank/DDBJ databases">
        <title>Whole genome shotgun sequence of Spirilliplanes yamanashiensis NBRC 15828.</title>
        <authorList>
            <person name="Komaki H."/>
            <person name="Tamura T."/>
        </authorList>
    </citation>
    <scope>NUCLEOTIDE SEQUENCE</scope>
    <source>
        <strain evidence="2">NBRC 15828</strain>
    </source>
</reference>
<feature type="signal peptide" evidence="1">
    <location>
        <begin position="1"/>
        <end position="31"/>
    </location>
</feature>
<dbReference type="Proteomes" id="UP000652013">
    <property type="component" value="Unassembled WGS sequence"/>
</dbReference>
<name>A0A8J3Y6V1_9ACTN</name>
<proteinExistence type="predicted"/>
<dbReference type="AlphaFoldDB" id="A0A8J3Y6V1"/>
<sequence length="963" mass="102491">MLTMQRALGTMAAAVVASGFAVTVVAAPAQAMTYGTVFADTWAYTDAALPAESFVGAEVNLPLGAARDTAGVDHVSRVYYSFDLAKAKGKVVHRAGFFTRDRSAADCAAAPVVEVRRVAAITARTSWRRPPAVLERLGTADTGGDCPAGHHAFDLRTVVQAAVDRGDSRLTLELRLQRGQERDARFGRTVAYRPSIDLWVNAAPRVESIALAWEQTCGTASKPDPVHGGRPMAVAAHVIDPDDQGGVRADFAAWPVGDPAARVERTSSAAATRPWLDWDISGYPHGTVVAWAARGRDADGDVSAWTEPCHVVIDREPPAKAPVVTSEDYPNDGGQHGGSGIEGTFRLDAQGDADVVRYRWSEPHGGTRYVDAPAPGAAATIRFLPRALWGNVLTVQSVDAAGNVGPATTYEFHVRYTEPDVELTVAGVGLPSPLRVRPGRVPDATSVGYRVGDAPEVRLPVVDGVAAGDIVFAERGRTTVSIRVYAGDRLAGVLDKDVEVDDRPGVTSEDFGLSTEGQVGRPGTFRFTPRAQRVSAYEWRVDDTGEWTRLDAGPDGSAELRWTPTRGGYETLHVRSVDAAGDRSDAAEYSFMVTDPRPRVSARELDWWPRRDGPGLPLTLTFETSVDDVAGFVYSFDGGPEQFVDVNAGGYGVEVVPAHAGPNTVVVRNRYTDGTLGPEGTTTVDVFNGPIVSSAQYPNGTGGESGDPAVFTFAPALPDVVDYRYEFDGEEETVAAGPDGRATVTLTPAHPGYRTLAVTSRSADGTESETRRYEFSVLDNKVAVSSDYDDHTPRGGAGIAARFGLSVEVGVTEYRYRLGDGPVQSAKPSGSVVTTVTVVPERAGRTVLTVWAVRPDGTETPRVEYPFLVGTEPVVSSAEYPSSTWSGGVGVPGTFRFSGGAPDVAAFEYRVEDAAPVVVPAGADGSATVTWTPTQNFGHTMLVRGRLADGTWTDTARYYILVN</sequence>
<keyword evidence="1" id="KW-0732">Signal</keyword>
<feature type="chain" id="PRO_5035253725" evidence="1">
    <location>
        <begin position="32"/>
        <end position="963"/>
    </location>
</feature>
<evidence type="ECO:0000313" key="2">
    <source>
        <dbReference type="EMBL" id="GIJ02630.1"/>
    </source>
</evidence>
<accession>A0A8J3Y6V1</accession>